<dbReference type="Gene3D" id="3.20.20.100">
    <property type="entry name" value="NADP-dependent oxidoreductase domain"/>
    <property type="match status" value="1"/>
</dbReference>
<dbReference type="SUPFAM" id="SSF51430">
    <property type="entry name" value="NAD(P)-linked oxidoreductase"/>
    <property type="match status" value="1"/>
</dbReference>
<dbReference type="PANTHER" id="PTHR42686:SF1">
    <property type="entry name" value="GH17980P-RELATED"/>
    <property type="match status" value="1"/>
</dbReference>
<dbReference type="Pfam" id="PF00248">
    <property type="entry name" value="Aldo_ket_red"/>
    <property type="match status" value="1"/>
</dbReference>
<dbReference type="InterPro" id="IPR020471">
    <property type="entry name" value="AKR"/>
</dbReference>
<dbReference type="RefSeq" id="WP_346104381.1">
    <property type="nucleotide sequence ID" value="NZ_BAAAMU010000015.1"/>
</dbReference>
<dbReference type="CDD" id="cd19152">
    <property type="entry name" value="AKR_AKR15A"/>
    <property type="match status" value="1"/>
</dbReference>
<evidence type="ECO:0000313" key="3">
    <source>
        <dbReference type="Proteomes" id="UP001500064"/>
    </source>
</evidence>
<reference evidence="2 3" key="1">
    <citation type="journal article" date="2019" name="Int. J. Syst. Evol. Microbiol.">
        <title>The Global Catalogue of Microorganisms (GCM) 10K type strain sequencing project: providing services to taxonomists for standard genome sequencing and annotation.</title>
        <authorList>
            <consortium name="The Broad Institute Genomics Platform"/>
            <consortium name="The Broad Institute Genome Sequencing Center for Infectious Disease"/>
            <person name="Wu L."/>
            <person name="Ma J."/>
        </authorList>
    </citation>
    <scope>NUCLEOTIDE SEQUENCE [LARGE SCALE GENOMIC DNA]</scope>
    <source>
        <strain evidence="2 3">JCM 13929</strain>
    </source>
</reference>
<protein>
    <submittedName>
        <fullName evidence="2">Aldo/keto reductase</fullName>
    </submittedName>
</protein>
<dbReference type="PANTHER" id="PTHR42686">
    <property type="entry name" value="GH17980P-RELATED"/>
    <property type="match status" value="1"/>
</dbReference>
<evidence type="ECO:0000313" key="2">
    <source>
        <dbReference type="EMBL" id="GAA1627939.1"/>
    </source>
</evidence>
<dbReference type="InterPro" id="IPR036812">
    <property type="entry name" value="NAD(P)_OxRdtase_dom_sf"/>
</dbReference>
<keyword evidence="3" id="KW-1185">Reference proteome</keyword>
<dbReference type="EMBL" id="BAAAMU010000015">
    <property type="protein sequence ID" value="GAA1627939.1"/>
    <property type="molecule type" value="Genomic_DNA"/>
</dbReference>
<feature type="domain" description="NADP-dependent oxidoreductase" evidence="1">
    <location>
        <begin position="7"/>
        <end position="292"/>
    </location>
</feature>
<accession>A0ABN2F3B9</accession>
<dbReference type="Proteomes" id="UP001500064">
    <property type="component" value="Unassembled WGS sequence"/>
</dbReference>
<gene>
    <name evidence="2" type="ORF">GCM10009733_025820</name>
</gene>
<comment type="caution">
    <text evidence="2">The sequence shown here is derived from an EMBL/GenBank/DDBJ whole genome shotgun (WGS) entry which is preliminary data.</text>
</comment>
<organism evidence="2 3">
    <name type="scientific">Nonomuraea maheshkhaliensis</name>
    <dbReference type="NCBI Taxonomy" id="419590"/>
    <lineage>
        <taxon>Bacteria</taxon>
        <taxon>Bacillati</taxon>
        <taxon>Actinomycetota</taxon>
        <taxon>Actinomycetes</taxon>
        <taxon>Streptosporangiales</taxon>
        <taxon>Streptosporangiaceae</taxon>
        <taxon>Nonomuraea</taxon>
    </lineage>
</organism>
<sequence>MSVALPRLGLGTAPIGNLFAQVSERDAAATVAAAVAERMTYFDTAPRYGHGVAEDRLGRALANGASNGGLDGVVVSTKAGWLLRPGERVVTDWSERGLRESLESSLLRLRRPAVDVLFLHDPDDFHEEIRRTGYPAARRIREEGLAGAIGFGMNHCEPLAAYVAEFEPDVVLIAGRFSLLDHDALTTLLPLCAKTGTTVVVGGVFNTGLLADPRPGAMFHYRETPPEVLARARRCREVCAEFGVPLAAAAVRFPYLHPAVGSVVVGCRSAEEVRANAAAARTEIPPELWHRLAAEGFVPPELLEA</sequence>
<dbReference type="InterPro" id="IPR023210">
    <property type="entry name" value="NADP_OxRdtase_dom"/>
</dbReference>
<evidence type="ECO:0000259" key="1">
    <source>
        <dbReference type="Pfam" id="PF00248"/>
    </source>
</evidence>
<name>A0ABN2F3B9_9ACTN</name>
<proteinExistence type="predicted"/>